<gene>
    <name evidence="3" type="ORF">M6B38_399820</name>
</gene>
<dbReference type="SUPFAM" id="SSF63887">
    <property type="entry name" value="P-domain of calnexin/calreticulin"/>
    <property type="match status" value="1"/>
</dbReference>
<dbReference type="GO" id="GO:0005783">
    <property type="term" value="C:endoplasmic reticulum"/>
    <property type="evidence" value="ECO:0007669"/>
    <property type="project" value="InterPro"/>
</dbReference>
<protein>
    <submittedName>
        <fullName evidence="3">Calnexin-like protein</fullName>
    </submittedName>
</protein>
<dbReference type="InterPro" id="IPR009033">
    <property type="entry name" value="Calreticulin/calnexin_P_dom_sf"/>
</dbReference>
<dbReference type="Proteomes" id="UP001140949">
    <property type="component" value="Unassembled WGS sequence"/>
</dbReference>
<comment type="caution">
    <text evidence="3">The sequence shown here is derived from an EMBL/GenBank/DDBJ whole genome shotgun (WGS) entry which is preliminary data.</text>
</comment>
<dbReference type="InterPro" id="IPR018124">
    <property type="entry name" value="Calret/calnex_CS"/>
</dbReference>
<dbReference type="InterPro" id="IPR001580">
    <property type="entry name" value="Calret/calnex"/>
</dbReference>
<name>A0AAX6FUP0_IRIPA</name>
<proteinExistence type="inferred from homology"/>
<sequence length="122" mass="14496">MYDLMQMSWRWSCQCCSHIKRKTGGNKQLIYPVLGFLDFDSEFKAMEFQLNYISKNQKKRYNCSKIKSDPHTYSLRLSPRRKQFFSTNDFDSALIQSKTIPDPDDNKPEDWDERAKIQTPAQ</sequence>
<organism evidence="3 4">
    <name type="scientific">Iris pallida</name>
    <name type="common">Sweet iris</name>
    <dbReference type="NCBI Taxonomy" id="29817"/>
    <lineage>
        <taxon>Eukaryota</taxon>
        <taxon>Viridiplantae</taxon>
        <taxon>Streptophyta</taxon>
        <taxon>Embryophyta</taxon>
        <taxon>Tracheophyta</taxon>
        <taxon>Spermatophyta</taxon>
        <taxon>Magnoliopsida</taxon>
        <taxon>Liliopsida</taxon>
        <taxon>Asparagales</taxon>
        <taxon>Iridaceae</taxon>
        <taxon>Iridoideae</taxon>
        <taxon>Irideae</taxon>
        <taxon>Iris</taxon>
    </lineage>
</organism>
<evidence type="ECO:0000313" key="3">
    <source>
        <dbReference type="EMBL" id="KAJ6820060.1"/>
    </source>
</evidence>
<dbReference type="GO" id="GO:0051082">
    <property type="term" value="F:unfolded protein binding"/>
    <property type="evidence" value="ECO:0007669"/>
    <property type="project" value="InterPro"/>
</dbReference>
<dbReference type="AlphaFoldDB" id="A0AAX6FUP0"/>
<keyword evidence="4" id="KW-1185">Reference proteome</keyword>
<dbReference type="PROSITE" id="PS00805">
    <property type="entry name" value="CALRETICULIN_REPEAT"/>
    <property type="match status" value="1"/>
</dbReference>
<dbReference type="Gene3D" id="2.60.120.200">
    <property type="match status" value="1"/>
</dbReference>
<dbReference type="EMBL" id="JANAVB010025799">
    <property type="protein sequence ID" value="KAJ6820060.1"/>
    <property type="molecule type" value="Genomic_DNA"/>
</dbReference>
<dbReference type="GO" id="GO:0005509">
    <property type="term" value="F:calcium ion binding"/>
    <property type="evidence" value="ECO:0007669"/>
    <property type="project" value="InterPro"/>
</dbReference>
<dbReference type="Pfam" id="PF00262">
    <property type="entry name" value="Calreticulin"/>
    <property type="match status" value="1"/>
</dbReference>
<evidence type="ECO:0000256" key="1">
    <source>
        <dbReference type="RuleBase" id="RU362126"/>
    </source>
</evidence>
<evidence type="ECO:0000313" key="4">
    <source>
        <dbReference type="Proteomes" id="UP001140949"/>
    </source>
</evidence>
<dbReference type="Gene3D" id="2.10.250.10">
    <property type="entry name" value="Calreticulin/calnexin, P domain"/>
    <property type="match status" value="1"/>
</dbReference>
<comment type="similarity">
    <text evidence="1">Belongs to the calreticulin family.</text>
</comment>
<evidence type="ECO:0000256" key="2">
    <source>
        <dbReference type="SAM" id="MobiDB-lite"/>
    </source>
</evidence>
<reference evidence="3" key="2">
    <citation type="submission" date="2023-04" db="EMBL/GenBank/DDBJ databases">
        <authorList>
            <person name="Bruccoleri R.E."/>
            <person name="Oakeley E.J."/>
            <person name="Faust A.-M."/>
            <person name="Dessus-Babus S."/>
            <person name="Altorfer M."/>
            <person name="Burckhardt D."/>
            <person name="Oertli M."/>
            <person name="Naumann U."/>
            <person name="Petersen F."/>
            <person name="Wong J."/>
        </authorList>
    </citation>
    <scope>NUCLEOTIDE SEQUENCE</scope>
    <source>
        <strain evidence="3">GSM-AAB239-AS_SAM_17_03QT</strain>
        <tissue evidence="3">Leaf</tissue>
    </source>
</reference>
<keyword evidence="1" id="KW-0143">Chaperone</keyword>
<keyword evidence="1" id="KW-0256">Endoplasmic reticulum</keyword>
<accession>A0AAX6FUP0</accession>
<feature type="region of interest" description="Disordered" evidence="2">
    <location>
        <begin position="96"/>
        <end position="122"/>
    </location>
</feature>
<reference evidence="3" key="1">
    <citation type="journal article" date="2023" name="GigaByte">
        <title>Genome assembly of the bearded iris, Iris pallida Lam.</title>
        <authorList>
            <person name="Bruccoleri R.E."/>
            <person name="Oakeley E.J."/>
            <person name="Faust A.M.E."/>
            <person name="Altorfer M."/>
            <person name="Dessus-Babus S."/>
            <person name="Burckhardt D."/>
            <person name="Oertli M."/>
            <person name="Naumann U."/>
            <person name="Petersen F."/>
            <person name="Wong J."/>
        </authorList>
    </citation>
    <scope>NUCLEOTIDE SEQUENCE</scope>
    <source>
        <strain evidence="3">GSM-AAB239-AS_SAM_17_03QT</strain>
    </source>
</reference>
<feature type="compositionally biased region" description="Basic and acidic residues" evidence="2">
    <location>
        <begin position="104"/>
        <end position="116"/>
    </location>
</feature>
<dbReference type="GO" id="GO:0006457">
    <property type="term" value="P:protein folding"/>
    <property type="evidence" value="ECO:0007669"/>
    <property type="project" value="InterPro"/>
</dbReference>